<reference evidence="2 3" key="1">
    <citation type="submission" date="2016-11" db="EMBL/GenBank/DDBJ databases">
        <authorList>
            <person name="Jaros S."/>
            <person name="Januszkiewicz K."/>
            <person name="Wedrychowicz H."/>
        </authorList>
    </citation>
    <scope>NUCLEOTIDE SEQUENCE [LARGE SCALE GENOMIC DNA]</scope>
    <source>
        <strain evidence="2 3">GAS138</strain>
    </source>
</reference>
<dbReference type="EMBL" id="LT670817">
    <property type="protein sequence ID" value="SHH01267.1"/>
    <property type="molecule type" value="Genomic_DNA"/>
</dbReference>
<evidence type="ECO:0000256" key="1">
    <source>
        <dbReference type="SAM" id="SignalP"/>
    </source>
</evidence>
<feature type="chain" id="PRO_5012251714" description="Secreted protein" evidence="1">
    <location>
        <begin position="29"/>
        <end position="88"/>
    </location>
</feature>
<feature type="signal peptide" evidence="1">
    <location>
        <begin position="1"/>
        <end position="28"/>
    </location>
</feature>
<evidence type="ECO:0008006" key="4">
    <source>
        <dbReference type="Google" id="ProtNLM"/>
    </source>
</evidence>
<dbReference type="AlphaFoldDB" id="A0A1M5PHQ4"/>
<name>A0A1M5PHQ4_9BRAD</name>
<accession>A0A1M5PHQ4</accession>
<proteinExistence type="predicted"/>
<dbReference type="Proteomes" id="UP000189796">
    <property type="component" value="Chromosome I"/>
</dbReference>
<dbReference type="InterPro" id="IPR046565">
    <property type="entry name" value="DUF6719"/>
</dbReference>
<gene>
    <name evidence="2" type="ORF">SAMN05443248_3369</name>
</gene>
<protein>
    <recommendedName>
        <fullName evidence="4">Secreted protein</fullName>
    </recommendedName>
</protein>
<evidence type="ECO:0000313" key="3">
    <source>
        <dbReference type="Proteomes" id="UP000189796"/>
    </source>
</evidence>
<keyword evidence="1" id="KW-0732">Signal</keyword>
<evidence type="ECO:0000313" key="2">
    <source>
        <dbReference type="EMBL" id="SHH01267.1"/>
    </source>
</evidence>
<organism evidence="2 3">
    <name type="scientific">Bradyrhizobium erythrophlei</name>
    <dbReference type="NCBI Taxonomy" id="1437360"/>
    <lineage>
        <taxon>Bacteria</taxon>
        <taxon>Pseudomonadati</taxon>
        <taxon>Pseudomonadota</taxon>
        <taxon>Alphaproteobacteria</taxon>
        <taxon>Hyphomicrobiales</taxon>
        <taxon>Nitrobacteraceae</taxon>
        <taxon>Bradyrhizobium</taxon>
    </lineage>
</organism>
<sequence>MMKISHIKLLSILSLAGFALSAPGSSSAMEGQVSRQQDIVNLQLGQRIKVDDGTCPAGKIKEISGAKMSPTGIVRAEKCIPRLGPKSK</sequence>
<dbReference type="Pfam" id="PF20477">
    <property type="entry name" value="DUF6719"/>
    <property type="match status" value="1"/>
</dbReference>